<protein>
    <submittedName>
        <fullName evidence="1">Uncharacterized protein</fullName>
    </submittedName>
</protein>
<comment type="caution">
    <text evidence="1">The sequence shown here is derived from an EMBL/GenBank/DDBJ whole genome shotgun (WGS) entry which is preliminary data.</text>
</comment>
<keyword evidence="2" id="KW-1185">Reference proteome</keyword>
<proteinExistence type="predicted"/>
<dbReference type="Proteomes" id="UP001642484">
    <property type="component" value="Unassembled WGS sequence"/>
</dbReference>
<sequence length="111" mass="11998">MRIAMNDSWRNQIVGFPARPRKGIGKWTPKGKGKGKYFFGFFGKGAGKGPFVSDLSMAKGSKGKGGSHHSLEPFRRTLKMSKTSTALMHGGMSGLIRKAQTLALLMNPGKT</sequence>
<organism evidence="1 2">
    <name type="scientific">Durusdinium trenchii</name>
    <dbReference type="NCBI Taxonomy" id="1381693"/>
    <lineage>
        <taxon>Eukaryota</taxon>
        <taxon>Sar</taxon>
        <taxon>Alveolata</taxon>
        <taxon>Dinophyceae</taxon>
        <taxon>Suessiales</taxon>
        <taxon>Symbiodiniaceae</taxon>
        <taxon>Durusdinium</taxon>
    </lineage>
</organism>
<name>A0ABP0NNL6_9DINO</name>
<evidence type="ECO:0000313" key="2">
    <source>
        <dbReference type="Proteomes" id="UP001642484"/>
    </source>
</evidence>
<dbReference type="EMBL" id="CAXAMN010021984">
    <property type="protein sequence ID" value="CAK9065159.1"/>
    <property type="molecule type" value="Genomic_DNA"/>
</dbReference>
<evidence type="ECO:0000313" key="1">
    <source>
        <dbReference type="EMBL" id="CAK9065159.1"/>
    </source>
</evidence>
<gene>
    <name evidence="1" type="ORF">CCMP2556_LOCUS32038</name>
</gene>
<reference evidence="1 2" key="1">
    <citation type="submission" date="2024-02" db="EMBL/GenBank/DDBJ databases">
        <authorList>
            <person name="Chen Y."/>
            <person name="Shah S."/>
            <person name="Dougan E. K."/>
            <person name="Thang M."/>
            <person name="Chan C."/>
        </authorList>
    </citation>
    <scope>NUCLEOTIDE SEQUENCE [LARGE SCALE GENOMIC DNA]</scope>
</reference>
<accession>A0ABP0NNL6</accession>